<evidence type="ECO:0000256" key="1">
    <source>
        <dbReference type="SAM" id="Phobius"/>
    </source>
</evidence>
<protein>
    <submittedName>
        <fullName evidence="2">Uncharacterized protein</fullName>
    </submittedName>
</protein>
<name>A0A645I5H5_9ZZZZ</name>
<gene>
    <name evidence="2" type="ORF">SDC9_191234</name>
</gene>
<dbReference type="EMBL" id="VSSQ01102217">
    <property type="protein sequence ID" value="MPN43674.1"/>
    <property type="molecule type" value="Genomic_DNA"/>
</dbReference>
<evidence type="ECO:0000313" key="2">
    <source>
        <dbReference type="EMBL" id="MPN43674.1"/>
    </source>
</evidence>
<feature type="transmembrane region" description="Helical" evidence="1">
    <location>
        <begin position="50"/>
        <end position="75"/>
    </location>
</feature>
<organism evidence="2">
    <name type="scientific">bioreactor metagenome</name>
    <dbReference type="NCBI Taxonomy" id="1076179"/>
    <lineage>
        <taxon>unclassified sequences</taxon>
        <taxon>metagenomes</taxon>
        <taxon>ecological metagenomes</taxon>
    </lineage>
</organism>
<accession>A0A645I5H5</accession>
<proteinExistence type="predicted"/>
<keyword evidence="1" id="KW-1133">Transmembrane helix</keyword>
<keyword evidence="1" id="KW-0472">Membrane</keyword>
<sequence length="76" mass="7945">MELSFVALMTAFSAGVISFLSPCVLAVLPSCTAFLGSTGKSVNIPYLRPLWVNIAIFLSGFVAVFLLIGIGASYLG</sequence>
<keyword evidence="1" id="KW-0812">Transmembrane</keyword>
<comment type="caution">
    <text evidence="2">The sequence shown here is derived from an EMBL/GenBank/DDBJ whole genome shotgun (WGS) entry which is preliminary data.</text>
</comment>
<dbReference type="AlphaFoldDB" id="A0A645I5H5"/>
<reference evidence="2" key="1">
    <citation type="submission" date="2019-08" db="EMBL/GenBank/DDBJ databases">
        <authorList>
            <person name="Kucharzyk K."/>
            <person name="Murdoch R.W."/>
            <person name="Higgins S."/>
            <person name="Loffler F."/>
        </authorList>
    </citation>
    <scope>NUCLEOTIDE SEQUENCE</scope>
</reference>